<dbReference type="Pfam" id="PF00072">
    <property type="entry name" value="Response_reg"/>
    <property type="match status" value="1"/>
</dbReference>
<dbReference type="InterPro" id="IPR050595">
    <property type="entry name" value="Bact_response_regulator"/>
</dbReference>
<dbReference type="Proteomes" id="UP000028725">
    <property type="component" value="Unassembled WGS sequence"/>
</dbReference>
<evidence type="ECO:0000313" key="5">
    <source>
        <dbReference type="Proteomes" id="UP000028725"/>
    </source>
</evidence>
<protein>
    <submittedName>
        <fullName evidence="4">Two-component response regulator</fullName>
    </submittedName>
</protein>
<name>A0A085WIP3_9BACT</name>
<reference evidence="4 5" key="1">
    <citation type="submission" date="2014-04" db="EMBL/GenBank/DDBJ databases">
        <title>Genome assembly of Hyalangium minutum DSM 14724.</title>
        <authorList>
            <person name="Sharma G."/>
            <person name="Subramanian S."/>
        </authorList>
    </citation>
    <scope>NUCLEOTIDE SEQUENCE [LARGE SCALE GENOMIC DNA]</scope>
    <source>
        <strain evidence="4 5">DSM 14724</strain>
    </source>
</reference>
<evidence type="ECO:0000259" key="3">
    <source>
        <dbReference type="PROSITE" id="PS50110"/>
    </source>
</evidence>
<dbReference type="InterPro" id="IPR011006">
    <property type="entry name" value="CheY-like_superfamily"/>
</dbReference>
<comment type="caution">
    <text evidence="4">The sequence shown here is derived from an EMBL/GenBank/DDBJ whole genome shotgun (WGS) entry which is preliminary data.</text>
</comment>
<dbReference type="GO" id="GO:0000160">
    <property type="term" value="P:phosphorelay signal transduction system"/>
    <property type="evidence" value="ECO:0007669"/>
    <property type="project" value="InterPro"/>
</dbReference>
<evidence type="ECO:0000256" key="1">
    <source>
        <dbReference type="ARBA" id="ARBA00022553"/>
    </source>
</evidence>
<dbReference type="SUPFAM" id="SSF52172">
    <property type="entry name" value="CheY-like"/>
    <property type="match status" value="1"/>
</dbReference>
<dbReference type="InterPro" id="IPR001789">
    <property type="entry name" value="Sig_transdc_resp-reg_receiver"/>
</dbReference>
<dbReference type="PROSITE" id="PS50110">
    <property type="entry name" value="RESPONSE_REGULATORY"/>
    <property type="match status" value="1"/>
</dbReference>
<dbReference type="SMART" id="SM00448">
    <property type="entry name" value="REC"/>
    <property type="match status" value="1"/>
</dbReference>
<keyword evidence="1 2" id="KW-0597">Phosphoprotein</keyword>
<dbReference type="STRING" id="394096.DB31_8039"/>
<evidence type="ECO:0000313" key="4">
    <source>
        <dbReference type="EMBL" id="KFE67556.1"/>
    </source>
</evidence>
<evidence type="ECO:0000256" key="2">
    <source>
        <dbReference type="PROSITE-ProRule" id="PRU00169"/>
    </source>
</evidence>
<dbReference type="OrthoDB" id="5295285at2"/>
<dbReference type="RefSeq" id="WP_044190286.1">
    <property type="nucleotide sequence ID" value="NZ_JMCB01000007.1"/>
</dbReference>
<keyword evidence="5" id="KW-1185">Reference proteome</keyword>
<organism evidence="4 5">
    <name type="scientific">Hyalangium minutum</name>
    <dbReference type="NCBI Taxonomy" id="394096"/>
    <lineage>
        <taxon>Bacteria</taxon>
        <taxon>Pseudomonadati</taxon>
        <taxon>Myxococcota</taxon>
        <taxon>Myxococcia</taxon>
        <taxon>Myxococcales</taxon>
        <taxon>Cystobacterineae</taxon>
        <taxon>Archangiaceae</taxon>
        <taxon>Hyalangium</taxon>
    </lineage>
</organism>
<dbReference type="PANTHER" id="PTHR44591">
    <property type="entry name" value="STRESS RESPONSE REGULATOR PROTEIN 1"/>
    <property type="match status" value="1"/>
</dbReference>
<gene>
    <name evidence="4" type="ORF">DB31_8039</name>
</gene>
<proteinExistence type="predicted"/>
<feature type="domain" description="Response regulatory" evidence="3">
    <location>
        <begin position="3"/>
        <end position="116"/>
    </location>
</feature>
<feature type="modified residue" description="4-aspartylphosphate" evidence="2">
    <location>
        <position position="52"/>
    </location>
</feature>
<accession>A0A085WIP3</accession>
<dbReference type="Gene3D" id="3.40.50.2300">
    <property type="match status" value="1"/>
</dbReference>
<dbReference type="AlphaFoldDB" id="A0A085WIP3"/>
<dbReference type="PATRIC" id="fig|394096.3.peg.4078"/>
<dbReference type="PANTHER" id="PTHR44591:SF3">
    <property type="entry name" value="RESPONSE REGULATORY DOMAIN-CONTAINING PROTEIN"/>
    <property type="match status" value="1"/>
</dbReference>
<sequence>MSHILVVDDDASHRTLICDALEELGYRTVQASNGREALDLLEGDMPAAVLLDLRMPVMSGWGLLDALKKMPRARNLPIIIISGYGFEWEAELVGAAGYISKPVDLDKVRMTVQQIVGPPEMSLMH</sequence>
<dbReference type="EMBL" id="JMCB01000007">
    <property type="protein sequence ID" value="KFE67556.1"/>
    <property type="molecule type" value="Genomic_DNA"/>
</dbReference>